<accession>A0A8J3PJX1</accession>
<dbReference type="InterPro" id="IPR016181">
    <property type="entry name" value="Acyl_CoA_acyltransferase"/>
</dbReference>
<comment type="caution">
    <text evidence="2">The sequence shown here is derived from an EMBL/GenBank/DDBJ whole genome shotgun (WGS) entry which is preliminary data.</text>
</comment>
<evidence type="ECO:0000313" key="3">
    <source>
        <dbReference type="Proteomes" id="UP000660339"/>
    </source>
</evidence>
<protein>
    <recommendedName>
        <fullName evidence="1">N-acetyltransferase domain-containing protein</fullName>
    </recommendedName>
</protein>
<evidence type="ECO:0000259" key="1">
    <source>
        <dbReference type="PROSITE" id="PS51729"/>
    </source>
</evidence>
<sequence length="99" mass="10568">MTAAVSGVEVVEVPESSRYEAREGGRLLGVLTYHRKPGSIVFDHTGVEPEARGRGIGAMLCAAALAGAAADGVHVVPQCSFVRNWVQEHPEYLPLLERA</sequence>
<evidence type="ECO:0000313" key="2">
    <source>
        <dbReference type="EMBL" id="GIG18918.1"/>
    </source>
</evidence>
<dbReference type="EMBL" id="BONJ01000045">
    <property type="protein sequence ID" value="GIG18918.1"/>
    <property type="molecule type" value="Genomic_DNA"/>
</dbReference>
<name>A0A8J3PJX1_9ACTN</name>
<dbReference type="PROSITE" id="PS51729">
    <property type="entry name" value="GNAT_YJDJ"/>
    <property type="match status" value="1"/>
</dbReference>
<dbReference type="PANTHER" id="PTHR31435">
    <property type="entry name" value="PROTEIN NATD1"/>
    <property type="match status" value="1"/>
</dbReference>
<dbReference type="InterPro" id="IPR031165">
    <property type="entry name" value="GNAT_YJDJ"/>
</dbReference>
<dbReference type="Pfam" id="PF14542">
    <property type="entry name" value="Acetyltransf_CG"/>
    <property type="match status" value="1"/>
</dbReference>
<dbReference type="Proteomes" id="UP000660339">
    <property type="component" value="Unassembled WGS sequence"/>
</dbReference>
<keyword evidence="3" id="KW-1185">Reference proteome</keyword>
<gene>
    <name evidence="2" type="ORF">Cme02nite_72500</name>
</gene>
<feature type="domain" description="N-acetyltransferase" evidence="1">
    <location>
        <begin position="11"/>
        <end position="97"/>
    </location>
</feature>
<dbReference type="InterPro" id="IPR045057">
    <property type="entry name" value="Gcn5-rel_NAT"/>
</dbReference>
<dbReference type="AlphaFoldDB" id="A0A8J3PJX1"/>
<reference evidence="2" key="1">
    <citation type="submission" date="2021-01" db="EMBL/GenBank/DDBJ databases">
        <title>Whole genome shotgun sequence of Catellatospora methionotrophica NBRC 14553.</title>
        <authorList>
            <person name="Komaki H."/>
            <person name="Tamura T."/>
        </authorList>
    </citation>
    <scope>NUCLEOTIDE SEQUENCE</scope>
    <source>
        <strain evidence="2">NBRC 14553</strain>
    </source>
</reference>
<organism evidence="2 3">
    <name type="scientific">Catellatospora methionotrophica</name>
    <dbReference type="NCBI Taxonomy" id="121620"/>
    <lineage>
        <taxon>Bacteria</taxon>
        <taxon>Bacillati</taxon>
        <taxon>Actinomycetota</taxon>
        <taxon>Actinomycetes</taxon>
        <taxon>Micromonosporales</taxon>
        <taxon>Micromonosporaceae</taxon>
        <taxon>Catellatospora</taxon>
    </lineage>
</organism>
<proteinExistence type="predicted"/>
<dbReference type="Gene3D" id="3.40.630.30">
    <property type="match status" value="1"/>
</dbReference>
<dbReference type="SUPFAM" id="SSF55729">
    <property type="entry name" value="Acyl-CoA N-acyltransferases (Nat)"/>
    <property type="match status" value="1"/>
</dbReference>
<dbReference type="RefSeq" id="WP_166388849.1">
    <property type="nucleotide sequence ID" value="NZ_BAAATT010000020.1"/>
</dbReference>
<dbReference type="PANTHER" id="PTHR31435:SF10">
    <property type="entry name" value="BSR4717 PROTEIN"/>
    <property type="match status" value="1"/>
</dbReference>